<feature type="non-terminal residue" evidence="1">
    <location>
        <position position="1"/>
    </location>
</feature>
<comment type="caution">
    <text evidence="1">The sequence shown here is derived from an EMBL/GenBank/DDBJ whole genome shotgun (WGS) entry which is preliminary data.</text>
</comment>
<keyword evidence="2" id="KW-1185">Reference proteome</keyword>
<accession>A0ABW5N820</accession>
<dbReference type="Proteomes" id="UP001597459">
    <property type="component" value="Unassembled WGS sequence"/>
</dbReference>
<evidence type="ECO:0000313" key="2">
    <source>
        <dbReference type="Proteomes" id="UP001597459"/>
    </source>
</evidence>
<dbReference type="InterPro" id="IPR041408">
    <property type="entry name" value="Hcp_Tssd"/>
</dbReference>
<dbReference type="Pfam" id="PF17642">
    <property type="entry name" value="TssD"/>
    <property type="match status" value="1"/>
</dbReference>
<dbReference type="RefSeq" id="WP_378298140.1">
    <property type="nucleotide sequence ID" value="NZ_JBHULX010000019.1"/>
</dbReference>
<protein>
    <submittedName>
        <fullName evidence="1">Type VI secretion system tube protein TssD</fullName>
    </submittedName>
</protein>
<organism evidence="1 2">
    <name type="scientific">Aquimarina hainanensis</name>
    <dbReference type="NCBI Taxonomy" id="1578017"/>
    <lineage>
        <taxon>Bacteria</taxon>
        <taxon>Pseudomonadati</taxon>
        <taxon>Bacteroidota</taxon>
        <taxon>Flavobacteriia</taxon>
        <taxon>Flavobacteriales</taxon>
        <taxon>Flavobacteriaceae</taxon>
        <taxon>Aquimarina</taxon>
    </lineage>
</organism>
<reference evidence="2" key="1">
    <citation type="journal article" date="2019" name="Int. J. Syst. Evol. Microbiol.">
        <title>The Global Catalogue of Microorganisms (GCM) 10K type strain sequencing project: providing services to taxonomists for standard genome sequencing and annotation.</title>
        <authorList>
            <consortium name="The Broad Institute Genomics Platform"/>
            <consortium name="The Broad Institute Genome Sequencing Center for Infectious Disease"/>
            <person name="Wu L."/>
            <person name="Ma J."/>
        </authorList>
    </citation>
    <scope>NUCLEOTIDE SEQUENCE [LARGE SCALE GENOMIC DNA]</scope>
    <source>
        <strain evidence="2">KCTC 42423</strain>
    </source>
</reference>
<sequence length="274" mass="31733">QPSLMKKGTITIYKYDLSAVETTINFYNAHGLHYHLEFDANSAQAAYIDFRIGAGELHLNELIHENKWNPERHQALVTPKEIHKANDTDSDIKKDESIQRYPNKINFNNVETKEDKERLLSQTIEWFGFVKKFGRSMNIHPASVIDFYSAPETEKSFTEKLINTLENMIGGDSDDHHNVDIPDDIGNFVRIGYFKNVRDHADIYSATSVHFQGNHNAENKYRISIRSHDIGSGTPQAIVYMFFTGQNRKFYEEITTRINAYEYTKVKITPHKKQ</sequence>
<proteinExistence type="predicted"/>
<dbReference type="EMBL" id="JBHULX010000019">
    <property type="protein sequence ID" value="MFD2591341.1"/>
    <property type="molecule type" value="Genomic_DNA"/>
</dbReference>
<evidence type="ECO:0000313" key="1">
    <source>
        <dbReference type="EMBL" id="MFD2591341.1"/>
    </source>
</evidence>
<name>A0ABW5N820_9FLAO</name>
<gene>
    <name evidence="1" type="primary">tssD</name>
    <name evidence="1" type="ORF">ACFSTE_10940</name>
</gene>